<dbReference type="AlphaFoldDB" id="A0A0L8FNT5"/>
<evidence type="ECO:0000313" key="1">
    <source>
        <dbReference type="EMBL" id="KOF66376.1"/>
    </source>
</evidence>
<name>A0A0L8FNT5_OCTBM</name>
<gene>
    <name evidence="1" type="ORF">OCBIM_22012453mg</name>
</gene>
<accession>A0A0L8FNT5</accession>
<reference evidence="1" key="1">
    <citation type="submission" date="2015-07" db="EMBL/GenBank/DDBJ databases">
        <title>MeaNS - Measles Nucleotide Surveillance Program.</title>
        <authorList>
            <person name="Tran T."/>
            <person name="Druce J."/>
        </authorList>
    </citation>
    <scope>NUCLEOTIDE SEQUENCE</scope>
    <source>
        <strain evidence="1">UCB-OBI-ISO-001</strain>
        <tissue evidence="1">Gonad</tissue>
    </source>
</reference>
<protein>
    <submittedName>
        <fullName evidence="1">Uncharacterized protein</fullName>
    </submittedName>
</protein>
<dbReference type="EMBL" id="KQ428165">
    <property type="protein sequence ID" value="KOF66376.1"/>
    <property type="molecule type" value="Genomic_DNA"/>
</dbReference>
<organism evidence="1">
    <name type="scientific">Octopus bimaculoides</name>
    <name type="common">California two-spotted octopus</name>
    <dbReference type="NCBI Taxonomy" id="37653"/>
    <lineage>
        <taxon>Eukaryota</taxon>
        <taxon>Metazoa</taxon>
        <taxon>Spiralia</taxon>
        <taxon>Lophotrochozoa</taxon>
        <taxon>Mollusca</taxon>
        <taxon>Cephalopoda</taxon>
        <taxon>Coleoidea</taxon>
        <taxon>Octopodiformes</taxon>
        <taxon>Octopoda</taxon>
        <taxon>Incirrata</taxon>
        <taxon>Octopodidae</taxon>
        <taxon>Octopus</taxon>
    </lineage>
</organism>
<proteinExistence type="predicted"/>
<sequence>MYICLTLYWFYFSNFLPAKQYLISSLEKPLFRWHLDNYSRVVFYACKPAYTYIRGIPECKNGCHCIYGSMCFDRCIHMFLCL</sequence>